<comment type="caution">
    <text evidence="1">The sequence shown here is derived from an EMBL/GenBank/DDBJ whole genome shotgun (WGS) entry which is preliminary data.</text>
</comment>
<evidence type="ECO:0000313" key="2">
    <source>
        <dbReference type="Proteomes" id="UP000297595"/>
    </source>
</evidence>
<dbReference type="OrthoDB" id="5411910at2759"/>
<name>A0A8H2DN17_ORBOL</name>
<protein>
    <submittedName>
        <fullName evidence="1">Uncharacterized protein</fullName>
    </submittedName>
</protein>
<accession>A0A8H2DN17</accession>
<proteinExistence type="predicted"/>
<evidence type="ECO:0000313" key="1">
    <source>
        <dbReference type="EMBL" id="TGJ62419.1"/>
    </source>
</evidence>
<gene>
    <name evidence="1" type="ORF">EYR41_002399</name>
</gene>
<dbReference type="EMBL" id="SOZJ01000010">
    <property type="protein sequence ID" value="TGJ62419.1"/>
    <property type="molecule type" value="Genomic_DNA"/>
</dbReference>
<sequence>MIYSQPPQGNLVSSLSSYLSKRKVTEKNTKFRITLGISSAVAGVLGADNVGICRLFLHDSAFDPKNGDIEVVQPPCGDHIDTVEAYTAQIKSAEESLEALESKCKCLSVPLPNWLAKFWARPGGDSSTNLATIQSYDRTFGTLVASSGYKIDSSPRTQLIRQCLRSRAKEAFSIWGKTTSWKEYQSRASAHFTSSRLRRNLKLTSSSKPMIDTGVDHEKRLATARAKFQGVADPVEDESVVKISRKTGITFGIAPGVKDGVNLKEE</sequence>
<organism evidence="1 2">
    <name type="scientific">Orbilia oligospora</name>
    <name type="common">Nematode-trapping fungus</name>
    <name type="synonym">Arthrobotrys oligospora</name>
    <dbReference type="NCBI Taxonomy" id="2813651"/>
    <lineage>
        <taxon>Eukaryota</taxon>
        <taxon>Fungi</taxon>
        <taxon>Dikarya</taxon>
        <taxon>Ascomycota</taxon>
        <taxon>Pezizomycotina</taxon>
        <taxon>Orbiliomycetes</taxon>
        <taxon>Orbiliales</taxon>
        <taxon>Orbiliaceae</taxon>
        <taxon>Orbilia</taxon>
    </lineage>
</organism>
<dbReference type="Proteomes" id="UP000297595">
    <property type="component" value="Unassembled WGS sequence"/>
</dbReference>
<reference evidence="1 2" key="1">
    <citation type="submission" date="2019-03" db="EMBL/GenBank/DDBJ databases">
        <title>Nematode-trapping fungi genome.</title>
        <authorList>
            <person name="Vidal-Diez De Ulzurrun G."/>
        </authorList>
    </citation>
    <scope>NUCLEOTIDE SEQUENCE [LARGE SCALE GENOMIC DNA]</scope>
    <source>
        <strain evidence="1 2">TWF154</strain>
    </source>
</reference>
<dbReference type="AlphaFoldDB" id="A0A8H2DN17"/>